<dbReference type="Gene3D" id="3.40.50.2300">
    <property type="match status" value="1"/>
</dbReference>
<keyword evidence="4" id="KW-0597">Phosphoprotein</keyword>
<dbReference type="GO" id="GO:0003700">
    <property type="term" value="F:DNA-binding transcription factor activity"/>
    <property type="evidence" value="ECO:0007669"/>
    <property type="project" value="InterPro"/>
</dbReference>
<dbReference type="PANTHER" id="PTHR43280:SF2">
    <property type="entry name" value="HTH-TYPE TRANSCRIPTIONAL REGULATOR EXSA"/>
    <property type="match status" value="1"/>
</dbReference>
<keyword evidence="2" id="KW-0238">DNA-binding</keyword>
<accession>A0AAU8NLC9</accession>
<dbReference type="SUPFAM" id="SSF46689">
    <property type="entry name" value="Homeodomain-like"/>
    <property type="match status" value="2"/>
</dbReference>
<dbReference type="PRINTS" id="PR00032">
    <property type="entry name" value="HTHARAC"/>
</dbReference>
<dbReference type="InterPro" id="IPR020449">
    <property type="entry name" value="Tscrpt_reg_AraC-type_HTH"/>
</dbReference>
<feature type="modified residue" description="4-aspartylphosphate" evidence="4">
    <location>
        <position position="65"/>
    </location>
</feature>
<dbReference type="PROSITE" id="PS01124">
    <property type="entry name" value="HTH_ARAC_FAMILY_2"/>
    <property type="match status" value="1"/>
</dbReference>
<evidence type="ECO:0000256" key="3">
    <source>
        <dbReference type="ARBA" id="ARBA00023163"/>
    </source>
</evidence>
<feature type="domain" description="Response regulatory" evidence="6">
    <location>
        <begin position="13"/>
        <end position="130"/>
    </location>
</feature>
<name>A0AAU8NLC9_9BACL</name>
<dbReference type="GO" id="GO:0000160">
    <property type="term" value="P:phosphorelay signal transduction system"/>
    <property type="evidence" value="ECO:0007669"/>
    <property type="project" value="InterPro"/>
</dbReference>
<dbReference type="InterPro" id="IPR011006">
    <property type="entry name" value="CheY-like_superfamily"/>
</dbReference>
<evidence type="ECO:0000256" key="2">
    <source>
        <dbReference type="ARBA" id="ARBA00023125"/>
    </source>
</evidence>
<dbReference type="PANTHER" id="PTHR43280">
    <property type="entry name" value="ARAC-FAMILY TRANSCRIPTIONAL REGULATOR"/>
    <property type="match status" value="1"/>
</dbReference>
<protein>
    <submittedName>
        <fullName evidence="7">Response regulator</fullName>
    </submittedName>
</protein>
<sequence>MATLDRTVPALYELCVIDDIPSTVEVIAAKIPWDRYSIKVTGTAKNGDEGIRLIEQTRPDIIITDIRMPKMDGLEMTRRILEIHPHCKIIILSAYTDFEYAKQAIRLGAFDFVKKPFSIQDITKAVLDAKALLEREIERKLQIQCMERKVDESLPLLRQEYMGRLLRHETKPEDAKRYWEEMQAGDKPELLTVFLIESDSFQYLSQPHHDIEVSRYTLQQILMDTIGQGNQGLVCRDGPNCYAGIIRCAELMELRQLAEECCANIASGTKFSISIGIGKAVSELHELPESYKSAMRALASHIHEEGNTVFDDLNTPQQGEVYPRYAVELEQKLLLALRSGNIEQSLSVLEHIFNDMHRIHPLPGPMYLRSLYFELAFVVLRALYEWVPQTVMQPFHQAIRGRDGQGELTIKYFQQLLKDMCSAGCDWIERERTSDTERLIYRSTEYIRAHLHLDLTVEYCARQVSLSGGYFASQFKKHTGLTFNQFVTNERIERAKLLLIENYQVQEIALSLGYEHRRYFSDVFKRVTGQTPSEFRDVYMGQR</sequence>
<dbReference type="PROSITE" id="PS00041">
    <property type="entry name" value="HTH_ARAC_FAMILY_1"/>
    <property type="match status" value="1"/>
</dbReference>
<proteinExistence type="predicted"/>
<dbReference type="Pfam" id="PF17853">
    <property type="entry name" value="GGDEF_2"/>
    <property type="match status" value="1"/>
</dbReference>
<dbReference type="SUPFAM" id="SSF52172">
    <property type="entry name" value="CheY-like"/>
    <property type="match status" value="1"/>
</dbReference>
<keyword evidence="3" id="KW-0804">Transcription</keyword>
<keyword evidence="1" id="KW-0805">Transcription regulation</keyword>
<evidence type="ECO:0000256" key="1">
    <source>
        <dbReference type="ARBA" id="ARBA00023015"/>
    </source>
</evidence>
<organism evidence="7">
    <name type="scientific">Paenibacillus sp. AN1007</name>
    <dbReference type="NCBI Taxonomy" id="3151385"/>
    <lineage>
        <taxon>Bacteria</taxon>
        <taxon>Bacillati</taxon>
        <taxon>Bacillota</taxon>
        <taxon>Bacilli</taxon>
        <taxon>Bacillales</taxon>
        <taxon>Paenibacillaceae</taxon>
        <taxon>Paenibacillus</taxon>
    </lineage>
</organism>
<evidence type="ECO:0000313" key="7">
    <source>
        <dbReference type="EMBL" id="XCP97539.1"/>
    </source>
</evidence>
<evidence type="ECO:0000259" key="5">
    <source>
        <dbReference type="PROSITE" id="PS01124"/>
    </source>
</evidence>
<dbReference type="InterPro" id="IPR001789">
    <property type="entry name" value="Sig_transdc_resp-reg_receiver"/>
</dbReference>
<dbReference type="SMART" id="SM00342">
    <property type="entry name" value="HTH_ARAC"/>
    <property type="match status" value="1"/>
</dbReference>
<evidence type="ECO:0000256" key="4">
    <source>
        <dbReference type="PROSITE-ProRule" id="PRU00169"/>
    </source>
</evidence>
<dbReference type="PROSITE" id="PS50110">
    <property type="entry name" value="RESPONSE_REGULATORY"/>
    <property type="match status" value="1"/>
</dbReference>
<feature type="domain" description="HTH araC/xylS-type" evidence="5">
    <location>
        <begin position="441"/>
        <end position="538"/>
    </location>
</feature>
<dbReference type="InterPro" id="IPR018060">
    <property type="entry name" value="HTH_AraC"/>
</dbReference>
<dbReference type="CDD" id="cd17536">
    <property type="entry name" value="REC_YesN-like"/>
    <property type="match status" value="1"/>
</dbReference>
<dbReference type="InterPro" id="IPR009057">
    <property type="entry name" value="Homeodomain-like_sf"/>
</dbReference>
<dbReference type="EMBL" id="CP159992">
    <property type="protein sequence ID" value="XCP97539.1"/>
    <property type="molecule type" value="Genomic_DNA"/>
</dbReference>
<dbReference type="InterPro" id="IPR018062">
    <property type="entry name" value="HTH_AraC-typ_CS"/>
</dbReference>
<dbReference type="Gene3D" id="1.10.10.60">
    <property type="entry name" value="Homeodomain-like"/>
    <property type="match status" value="2"/>
</dbReference>
<dbReference type="Pfam" id="PF12833">
    <property type="entry name" value="HTH_18"/>
    <property type="match status" value="1"/>
</dbReference>
<dbReference type="RefSeq" id="WP_342555858.1">
    <property type="nucleotide sequence ID" value="NZ_CP159992.1"/>
</dbReference>
<evidence type="ECO:0000259" key="6">
    <source>
        <dbReference type="PROSITE" id="PS50110"/>
    </source>
</evidence>
<dbReference type="AlphaFoldDB" id="A0AAU8NLC9"/>
<gene>
    <name evidence="7" type="ORF">ABXS70_12915</name>
</gene>
<dbReference type="SMART" id="SM00448">
    <property type="entry name" value="REC"/>
    <property type="match status" value="1"/>
</dbReference>
<dbReference type="GO" id="GO:0043565">
    <property type="term" value="F:sequence-specific DNA binding"/>
    <property type="evidence" value="ECO:0007669"/>
    <property type="project" value="InterPro"/>
</dbReference>
<reference evidence="7" key="1">
    <citation type="submission" date="2024-05" db="EMBL/GenBank/DDBJ databases">
        <title>Draft genome assemblies of 36 bacteria isolated from hibernating arctic ground squirrels.</title>
        <authorList>
            <person name="McKee H."/>
            <person name="Mullen L."/>
            <person name="Drown D.M."/>
            <person name="Duddleston K.N."/>
        </authorList>
    </citation>
    <scope>NUCLEOTIDE SEQUENCE</scope>
    <source>
        <strain evidence="7">AN1007</strain>
    </source>
</reference>
<dbReference type="Pfam" id="PF00072">
    <property type="entry name" value="Response_reg"/>
    <property type="match status" value="1"/>
</dbReference>
<dbReference type="InterPro" id="IPR041522">
    <property type="entry name" value="CdaR_GGDEF"/>
</dbReference>